<dbReference type="BioCyc" id="CNIT1237085:G1324-239-MONOMER"/>
<keyword evidence="4" id="KW-1185">Reference proteome</keyword>
<dbReference type="HOGENOM" id="CLU_210073_0_0_2"/>
<name>K0IHE3_NITGG</name>
<evidence type="ECO:0000313" key="3">
    <source>
        <dbReference type="EMBL" id="AFU57187.1"/>
    </source>
</evidence>
<evidence type="ECO:0000313" key="4">
    <source>
        <dbReference type="Proteomes" id="UP000008037"/>
    </source>
</evidence>
<feature type="region of interest" description="Disordered" evidence="2">
    <location>
        <begin position="1"/>
        <end position="20"/>
    </location>
</feature>
<dbReference type="InParanoid" id="K0IHE3"/>
<dbReference type="AlphaFoldDB" id="K0IHE3"/>
<accession>K0IHE3</accession>
<keyword evidence="1" id="KW-0175">Coiled coil</keyword>
<organism evidence="3 4">
    <name type="scientific">Nitrososphaera gargensis (strain Ga9.2)</name>
    <dbReference type="NCBI Taxonomy" id="1237085"/>
    <lineage>
        <taxon>Archaea</taxon>
        <taxon>Nitrososphaerota</taxon>
        <taxon>Nitrososphaeria</taxon>
        <taxon>Nitrososphaerales</taxon>
        <taxon>Nitrososphaeraceae</taxon>
        <taxon>Nitrososphaera</taxon>
    </lineage>
</organism>
<protein>
    <submittedName>
        <fullName evidence="3">Uncharacterized protein</fullName>
    </submittedName>
</protein>
<dbReference type="Proteomes" id="UP000008037">
    <property type="component" value="Chromosome"/>
</dbReference>
<reference evidence="3 4" key="1">
    <citation type="journal article" date="2012" name="Environ. Microbiol.">
        <title>The genome of the ammonia-oxidizing Candidatus Nitrososphaera gargensis: insights into metabolic versatility and environmental adaptations.</title>
        <authorList>
            <person name="Spang A."/>
            <person name="Poehlein A."/>
            <person name="Offre P."/>
            <person name="Zumbragel S."/>
            <person name="Haider S."/>
            <person name="Rychlik N."/>
            <person name="Nowka B."/>
            <person name="Schmeisser C."/>
            <person name="Lebedeva E.V."/>
            <person name="Rattei T."/>
            <person name="Bohm C."/>
            <person name="Schmid M."/>
            <person name="Galushko A."/>
            <person name="Hatzenpichler R."/>
            <person name="Weinmaier T."/>
            <person name="Daniel R."/>
            <person name="Schleper C."/>
            <person name="Spieck E."/>
            <person name="Streit W."/>
            <person name="Wagner M."/>
        </authorList>
    </citation>
    <scope>NUCLEOTIDE SEQUENCE [LARGE SCALE GENOMIC DNA]</scope>
    <source>
        <strain evidence="4">Ga9.2</strain>
    </source>
</reference>
<dbReference type="STRING" id="1237085.Ngar_c02390"/>
<dbReference type="KEGG" id="nga:Ngar_c02390"/>
<evidence type="ECO:0000256" key="1">
    <source>
        <dbReference type="SAM" id="Coils"/>
    </source>
</evidence>
<dbReference type="EMBL" id="CP002408">
    <property type="protein sequence ID" value="AFU57187.1"/>
    <property type="molecule type" value="Genomic_DNA"/>
</dbReference>
<feature type="compositionally biased region" description="Basic and acidic residues" evidence="2">
    <location>
        <begin position="1"/>
        <end position="11"/>
    </location>
</feature>
<evidence type="ECO:0000256" key="2">
    <source>
        <dbReference type="SAM" id="MobiDB-lite"/>
    </source>
</evidence>
<proteinExistence type="predicted"/>
<sequence>MVKSMDKREYDQLDSLSSSPNAEISRLSIIVKNLKDRVESLERNQTELMDKLNALKKNF</sequence>
<gene>
    <name evidence="3" type="ordered locus">Ngar_c02390</name>
</gene>
<feature type="coiled-coil region" evidence="1">
    <location>
        <begin position="24"/>
        <end position="58"/>
    </location>
</feature>